<dbReference type="EMBL" id="QMAU01000027">
    <property type="protein sequence ID" value="RXI56930.1"/>
    <property type="molecule type" value="Genomic_DNA"/>
</dbReference>
<dbReference type="InterPro" id="IPR056937">
    <property type="entry name" value="YqbQ/XkdQ"/>
</dbReference>
<gene>
    <name evidence="2" type="ORF">DP131_06425</name>
</gene>
<dbReference type="Pfam" id="PF24032">
    <property type="entry name" value="YQBQ"/>
    <property type="match status" value="1"/>
</dbReference>
<accession>A0ABY0ET36</accession>
<reference evidence="2 3" key="1">
    <citation type="submission" date="2018-06" db="EMBL/GenBank/DDBJ databases">
        <title>Genome conservation of Clostridium tetani.</title>
        <authorList>
            <person name="Bruggemann H."/>
            <person name="Popoff M.R."/>
        </authorList>
    </citation>
    <scope>NUCLEOTIDE SEQUENCE [LARGE SCALE GENOMIC DNA]</scope>
    <source>
        <strain evidence="2 3">63.05</strain>
    </source>
</reference>
<organism evidence="2 3">
    <name type="scientific">Clostridium tetani</name>
    <dbReference type="NCBI Taxonomy" id="1513"/>
    <lineage>
        <taxon>Bacteria</taxon>
        <taxon>Bacillati</taxon>
        <taxon>Bacillota</taxon>
        <taxon>Clostridia</taxon>
        <taxon>Eubacteriales</taxon>
        <taxon>Clostridiaceae</taxon>
        <taxon>Clostridium</taxon>
    </lineage>
</organism>
<evidence type="ECO:0000313" key="2">
    <source>
        <dbReference type="EMBL" id="RXI56930.1"/>
    </source>
</evidence>
<evidence type="ECO:0000313" key="3">
    <source>
        <dbReference type="Proteomes" id="UP000290273"/>
    </source>
</evidence>
<evidence type="ECO:0000259" key="1">
    <source>
        <dbReference type="Pfam" id="PF24032"/>
    </source>
</evidence>
<dbReference type="RefSeq" id="WP_039261727.1">
    <property type="nucleotide sequence ID" value="NZ_JSWD01000087.1"/>
</dbReference>
<dbReference type="SUPFAM" id="SSF69279">
    <property type="entry name" value="Phage tail proteins"/>
    <property type="match status" value="1"/>
</dbReference>
<sequence>MIRIFKNYNGKVEEITEFCTAITISRSITEVSRKLECTIIYPLHDPYQIKQQIGPATKVWATLDNKEIFRGIVIDREINSSDELQFTAFDYAFYLTKNKVTYNFSNTTADRAVKQILGEIGVKTGNIASSNIKLRWLIPQKSVYNAIQELYTQVSKQTGKQYFIVMSNTKVNVVEMGSKLTSKIITPCRNVFTGDGNLLSFSYKDSMENMINRVKVYDDKNNYINKVENANDIKYYGILQDNYIKEKDKNATIVAKNMLHGIDRDISVEVLGDYNYRTGYAVNVQIPYISTLKNALMYIKGDTHTWDIESNTFTTQLELSYINKMDTKESDDTLKFDTKMKKQAIREAKKKQRLAKKKVKKNRK</sequence>
<proteinExistence type="predicted"/>
<comment type="caution">
    <text evidence="2">The sequence shown here is derived from an EMBL/GenBank/DDBJ whole genome shotgun (WGS) entry which is preliminary data.</text>
</comment>
<dbReference type="Proteomes" id="UP000290273">
    <property type="component" value="Unassembled WGS sequence"/>
</dbReference>
<protein>
    <submittedName>
        <fullName evidence="2">Terminase</fullName>
    </submittedName>
</protein>
<name>A0ABY0ET36_CLOTA</name>
<feature type="domain" description="YqbQ/XkdQ" evidence="1">
    <location>
        <begin position="22"/>
        <end position="319"/>
    </location>
</feature>